<keyword evidence="1" id="KW-0805">Transcription regulation</keyword>
<proteinExistence type="predicted"/>
<dbReference type="Pfam" id="PF00172">
    <property type="entry name" value="Zn_clus"/>
    <property type="match status" value="1"/>
</dbReference>
<dbReference type="PROSITE" id="PS50048">
    <property type="entry name" value="ZN2_CY6_FUNGAL_2"/>
    <property type="match status" value="1"/>
</dbReference>
<evidence type="ECO:0000256" key="3">
    <source>
        <dbReference type="ARBA" id="ARBA00023163"/>
    </source>
</evidence>
<keyword evidence="3" id="KW-0804">Transcription</keyword>
<evidence type="ECO:0000259" key="7">
    <source>
        <dbReference type="PROSITE" id="PS50048"/>
    </source>
</evidence>
<keyword evidence="5" id="KW-0175">Coiled coil</keyword>
<sequence>MKMVKKYSPDIPKKKRTPACAQCRKRKIGCDRARPMCGNCVKYGKTDCFYPETPGAFILKDDGSVLPAPAGTHPNSKKNQPFRQNDLLNVSAANNLLGTNTTPINPATQAYYERMAASLSSNIAGVSSNVNYNNSTTTATTPTGAATGSFSNITYNTVYSKYNQQNNNNHPDFAINPAIFDTCEVSYLQQDSLNEELQFVRNRLRELENLQKKINSDNNKRPSSSFFSKNNDYADYIDKTNKKVKTESIDPDLFDKDNGEFSIFVNNVAHKTPYSDNTSYFGGIFTVTKLFSVSNKLQKVKNKAMNSLREHTFYKTLDTNTLDNLITVPVTELFVPIDIDTCLYTCARFDTNFIYYKIFPEGLFHSYGNIKAFLTTLDHKDIKDDATLPDTPNIKRHPDCIRKAGKTEISKQYIYSLVEVSFILLFTYYSISYSVLSKPFDNDSASSSLQQKYFESLAKMVPYLETNLRYAEWYYGANFSNISIQLTDKMKIFTMLNLYHFHIEKQEFFSNADFCCAIDISDNYNGKMPADLTKYVIKQHFMRNFLFGYAPFSFGSEDHSGSVDNGFSFIEEKDKMIHNSIYNIQQNKIKYSLKQIEEFIKDWDIFKSGDPLPVSNGTNDNNGTDKIANNVLNGITTGRNNDTDNNRFIAPAEVHKVLDKTISELLYHNMMVYMKTYYIFNALQSQQQNSSEEEERIRTQNDQLYQDFFQTVLQAVVVVFKNLSRLELASYQLFYSGICFNILSAACCAIFTLYEYNPIKLRILLCKILFLLNDLTSNLKVKTPFINEVSTLLKLFLSNTKKGEEEEKKSDITDEDVKKKPVSRQFSKKVLEKLDELSNTIINDERFDPSKEEELTIDESNFPYICNMFK</sequence>
<organism evidence="8 9">
    <name type="scientific">Saccharomycodes ludwigii</name>
    <dbReference type="NCBI Taxonomy" id="36035"/>
    <lineage>
        <taxon>Eukaryota</taxon>
        <taxon>Fungi</taxon>
        <taxon>Dikarya</taxon>
        <taxon>Ascomycota</taxon>
        <taxon>Saccharomycotina</taxon>
        <taxon>Saccharomycetes</taxon>
        <taxon>Saccharomycodales</taxon>
        <taxon>Saccharomycodaceae</taxon>
        <taxon>Saccharomycodes</taxon>
    </lineage>
</organism>
<dbReference type="PROSITE" id="PS00463">
    <property type="entry name" value="ZN2_CY6_FUNGAL_1"/>
    <property type="match status" value="1"/>
</dbReference>
<keyword evidence="9" id="KW-1185">Reference proteome</keyword>
<dbReference type="PANTHER" id="PTHR31069:SF21">
    <property type="entry name" value="CHROMATIN STRUCTURE-REMODELING COMPLEX PROTEIN RSC3-RELATED"/>
    <property type="match status" value="1"/>
</dbReference>
<dbReference type="VEuPathDB" id="FungiDB:SCODWIG_03436"/>
<dbReference type="SMART" id="SM00066">
    <property type="entry name" value="GAL4"/>
    <property type="match status" value="1"/>
</dbReference>
<dbReference type="PANTHER" id="PTHR31069">
    <property type="entry name" value="OLEATE-ACTIVATED TRANSCRIPTION FACTOR 1-RELATED"/>
    <property type="match status" value="1"/>
</dbReference>
<keyword evidence="2" id="KW-0238">DNA-binding</keyword>
<dbReference type="Gene3D" id="4.10.240.10">
    <property type="entry name" value="Zn(2)-C6 fungal-type DNA-binding domain"/>
    <property type="match status" value="1"/>
</dbReference>
<evidence type="ECO:0000256" key="1">
    <source>
        <dbReference type="ARBA" id="ARBA00023015"/>
    </source>
</evidence>
<dbReference type="CDD" id="cd00067">
    <property type="entry name" value="GAL4"/>
    <property type="match status" value="1"/>
</dbReference>
<dbReference type="InterPro" id="IPR001138">
    <property type="entry name" value="Zn2Cys6_DnaBD"/>
</dbReference>
<evidence type="ECO:0000256" key="5">
    <source>
        <dbReference type="SAM" id="Coils"/>
    </source>
</evidence>
<name>A0A376BAG2_9ASCO</name>
<dbReference type="PROSITE" id="PS00018">
    <property type="entry name" value="EF_HAND_1"/>
    <property type="match status" value="1"/>
</dbReference>
<evidence type="ECO:0000313" key="8">
    <source>
        <dbReference type="EMBL" id="SSD61675.1"/>
    </source>
</evidence>
<dbReference type="GO" id="GO:0045944">
    <property type="term" value="P:positive regulation of transcription by RNA polymerase II"/>
    <property type="evidence" value="ECO:0007669"/>
    <property type="project" value="TreeGrafter"/>
</dbReference>
<feature type="domain" description="Zn(2)-C6 fungal-type" evidence="7">
    <location>
        <begin position="19"/>
        <end position="50"/>
    </location>
</feature>
<dbReference type="InterPro" id="IPR050675">
    <property type="entry name" value="OAF3"/>
</dbReference>
<protein>
    <recommendedName>
        <fullName evidence="7">Zn(2)-C6 fungal-type domain-containing protein</fullName>
    </recommendedName>
</protein>
<dbReference type="InterPro" id="IPR018247">
    <property type="entry name" value="EF_Hand_1_Ca_BS"/>
</dbReference>
<dbReference type="GO" id="GO:0008270">
    <property type="term" value="F:zinc ion binding"/>
    <property type="evidence" value="ECO:0007669"/>
    <property type="project" value="InterPro"/>
</dbReference>
<dbReference type="EMBL" id="UFAJ01000827">
    <property type="protein sequence ID" value="SSD61675.1"/>
    <property type="molecule type" value="Genomic_DNA"/>
</dbReference>
<accession>A0A376BAG2</accession>
<dbReference type="GO" id="GO:0000981">
    <property type="term" value="F:DNA-binding transcription factor activity, RNA polymerase II-specific"/>
    <property type="evidence" value="ECO:0007669"/>
    <property type="project" value="InterPro"/>
</dbReference>
<evidence type="ECO:0000256" key="4">
    <source>
        <dbReference type="ARBA" id="ARBA00023242"/>
    </source>
</evidence>
<dbReference type="GO" id="GO:0000978">
    <property type="term" value="F:RNA polymerase II cis-regulatory region sequence-specific DNA binding"/>
    <property type="evidence" value="ECO:0007669"/>
    <property type="project" value="TreeGrafter"/>
</dbReference>
<feature type="coiled-coil region" evidence="5">
    <location>
        <begin position="190"/>
        <end position="220"/>
    </location>
</feature>
<feature type="transmembrane region" description="Helical" evidence="6">
    <location>
        <begin position="733"/>
        <end position="754"/>
    </location>
</feature>
<evidence type="ECO:0000256" key="2">
    <source>
        <dbReference type="ARBA" id="ARBA00023125"/>
    </source>
</evidence>
<evidence type="ECO:0000256" key="6">
    <source>
        <dbReference type="SAM" id="Phobius"/>
    </source>
</evidence>
<keyword evidence="4" id="KW-0539">Nucleus</keyword>
<gene>
    <name evidence="8" type="ORF">SCODWIG_03436</name>
</gene>
<keyword evidence="6" id="KW-0812">Transmembrane</keyword>
<dbReference type="InterPro" id="IPR036864">
    <property type="entry name" value="Zn2-C6_fun-type_DNA-bd_sf"/>
</dbReference>
<evidence type="ECO:0000313" key="9">
    <source>
        <dbReference type="Proteomes" id="UP000262825"/>
    </source>
</evidence>
<keyword evidence="6" id="KW-1133">Transmembrane helix</keyword>
<dbReference type="GO" id="GO:0005634">
    <property type="term" value="C:nucleus"/>
    <property type="evidence" value="ECO:0007669"/>
    <property type="project" value="TreeGrafter"/>
</dbReference>
<dbReference type="SUPFAM" id="SSF57701">
    <property type="entry name" value="Zn2/Cys6 DNA-binding domain"/>
    <property type="match status" value="1"/>
</dbReference>
<reference evidence="9" key="1">
    <citation type="submission" date="2018-06" db="EMBL/GenBank/DDBJ databases">
        <authorList>
            <person name="Guldener U."/>
        </authorList>
    </citation>
    <scope>NUCLEOTIDE SEQUENCE [LARGE SCALE GENOMIC DNA]</scope>
    <source>
        <strain evidence="9">UTAD17</strain>
    </source>
</reference>
<dbReference type="Proteomes" id="UP000262825">
    <property type="component" value="Unassembled WGS sequence"/>
</dbReference>
<keyword evidence="6" id="KW-0472">Membrane</keyword>
<dbReference type="AlphaFoldDB" id="A0A376BAG2"/>